<accession>A0A357VL02</accession>
<dbReference type="EMBL" id="DOLB01000040">
    <property type="protein sequence ID" value="HBT48597.1"/>
    <property type="molecule type" value="Genomic_DNA"/>
</dbReference>
<evidence type="ECO:0000313" key="3">
    <source>
        <dbReference type="Proteomes" id="UP000264445"/>
    </source>
</evidence>
<name>A0A357VL02_9THEO</name>
<dbReference type="SUPFAM" id="SSF53659">
    <property type="entry name" value="Isocitrate/Isopropylmalate dehydrogenase-like"/>
    <property type="match status" value="1"/>
</dbReference>
<feature type="non-terminal residue" evidence="2">
    <location>
        <position position="64"/>
    </location>
</feature>
<evidence type="ECO:0000313" key="2">
    <source>
        <dbReference type="EMBL" id="HBT48597.1"/>
    </source>
</evidence>
<dbReference type="Proteomes" id="UP000264445">
    <property type="component" value="Unassembled WGS sequence"/>
</dbReference>
<dbReference type="RefSeq" id="WP_278428646.1">
    <property type="nucleotide sequence ID" value="NZ_DOLB01000040.1"/>
</dbReference>
<dbReference type="InterPro" id="IPR042113">
    <property type="entry name" value="P_AcTrfase_dom1"/>
</dbReference>
<dbReference type="InterPro" id="IPR002505">
    <property type="entry name" value="PTA_PTB"/>
</dbReference>
<gene>
    <name evidence="2" type="ORF">DEA61_01795</name>
</gene>
<dbReference type="GO" id="GO:0016746">
    <property type="term" value="F:acyltransferase activity"/>
    <property type="evidence" value="ECO:0007669"/>
    <property type="project" value="InterPro"/>
</dbReference>
<organism evidence="2 3">
    <name type="scientific">Caldanaerobacter subterraneus</name>
    <dbReference type="NCBI Taxonomy" id="911092"/>
    <lineage>
        <taxon>Bacteria</taxon>
        <taxon>Bacillati</taxon>
        <taxon>Bacillota</taxon>
        <taxon>Clostridia</taxon>
        <taxon>Thermoanaerobacterales</taxon>
        <taxon>Thermoanaerobacteraceae</taxon>
        <taxon>Caldanaerobacter</taxon>
    </lineage>
</organism>
<dbReference type="Pfam" id="PF01515">
    <property type="entry name" value="PTA_PTB"/>
    <property type="match status" value="1"/>
</dbReference>
<dbReference type="AlphaFoldDB" id="A0A357VL02"/>
<dbReference type="Gene3D" id="3.40.50.10950">
    <property type="match status" value="1"/>
</dbReference>
<feature type="domain" description="Phosphate acetyl/butaryl transferase" evidence="1">
    <location>
        <begin position="7"/>
        <end position="61"/>
    </location>
</feature>
<comment type="caution">
    <text evidence="2">The sequence shown here is derived from an EMBL/GenBank/DDBJ whole genome shotgun (WGS) entry which is preliminary data.</text>
</comment>
<evidence type="ECO:0000259" key="1">
    <source>
        <dbReference type="Pfam" id="PF01515"/>
    </source>
</evidence>
<reference evidence="2 3" key="1">
    <citation type="journal article" date="2018" name="Nat. Biotechnol.">
        <title>A standardized bacterial taxonomy based on genome phylogeny substantially revises the tree of life.</title>
        <authorList>
            <person name="Parks D.H."/>
            <person name="Chuvochina M."/>
            <person name="Waite D.W."/>
            <person name="Rinke C."/>
            <person name="Skarshewski A."/>
            <person name="Chaumeil P.A."/>
            <person name="Hugenholtz P."/>
        </authorList>
    </citation>
    <scope>NUCLEOTIDE SEQUENCE [LARGE SCALE GENOMIC DNA]</scope>
    <source>
        <strain evidence="2">UBA12544</strain>
    </source>
</reference>
<keyword evidence="2" id="KW-0808">Transferase</keyword>
<proteinExistence type="predicted"/>
<protein>
    <submittedName>
        <fullName evidence="2">Phosphate butyryltransferase</fullName>
    </submittedName>
</protein>
<sequence>MRTFAELYEHVKNLPPKVIAVAQAADEDVLEAIKEAHEKGIVRAILVGDKEKIERIASSIGMSL</sequence>